<evidence type="ECO:0000256" key="4">
    <source>
        <dbReference type="ARBA" id="ARBA00023157"/>
    </source>
</evidence>
<dbReference type="SUPFAM" id="SSF52833">
    <property type="entry name" value="Thioredoxin-like"/>
    <property type="match status" value="1"/>
</dbReference>
<dbReference type="EMBL" id="JAKOGG010000005">
    <property type="protein sequence ID" value="MCS4556570.1"/>
    <property type="molecule type" value="Genomic_DNA"/>
</dbReference>
<feature type="chain" id="PRO_5046742074" description="Thiol:disulfide interchange protein DsbA" evidence="6">
    <location>
        <begin position="26"/>
        <end position="213"/>
    </location>
</feature>
<accession>A0ABT2FJQ5</accession>
<dbReference type="InterPro" id="IPR050824">
    <property type="entry name" value="Thiol_disulfide_DsbA"/>
</dbReference>
<reference evidence="9" key="1">
    <citation type="submission" date="2023-07" db="EMBL/GenBank/DDBJ databases">
        <title>Shewanella mangrovi sp. nov., an acetaldehyde- degrading bacterium isolated from mangrove sediment.</title>
        <authorList>
            <person name="Liu Y."/>
        </authorList>
    </citation>
    <scope>NUCLEOTIDE SEQUENCE [LARGE SCALE GENOMIC DNA]</scope>
    <source>
        <strain evidence="9">C32</strain>
    </source>
</reference>
<gene>
    <name evidence="8" type="ORF">L9G74_08980</name>
</gene>
<sequence>MLLKRFITTTLSLLLLSAAFTQVQAAAFSQSQAGEYQAGIDYQEVSGFPEVEGPVVREFFSYNCPHCYNQDPQMNATAELLKGKVAFERTPVGAGRKDWIMSQKAYYIAKTFKVVNQVHREIFSRIHEQHLPFQRDEDLLSFFEQQGVARDDVEKVLSSADLKLALSNYDSQTQLSGISGVPSLLVNGKYLIVNKPKDAQGLAKFIVYLTELP</sequence>
<feature type="signal peptide" evidence="6">
    <location>
        <begin position="1"/>
        <end position="25"/>
    </location>
</feature>
<dbReference type="Proteomes" id="UP001201549">
    <property type="component" value="Unassembled WGS sequence"/>
</dbReference>
<evidence type="ECO:0000256" key="6">
    <source>
        <dbReference type="SAM" id="SignalP"/>
    </source>
</evidence>
<evidence type="ECO:0000256" key="5">
    <source>
        <dbReference type="ARBA" id="ARBA00023284"/>
    </source>
</evidence>
<evidence type="ECO:0000313" key="8">
    <source>
        <dbReference type="EMBL" id="MCS4556570.1"/>
    </source>
</evidence>
<feature type="domain" description="DSBA-like thioredoxin" evidence="7">
    <location>
        <begin position="103"/>
        <end position="192"/>
    </location>
</feature>
<keyword evidence="4" id="KW-1015">Disulfide bond</keyword>
<proteinExistence type="inferred from homology"/>
<dbReference type="InterPro" id="IPR001853">
    <property type="entry name" value="DSBA-like_thioredoxin_dom"/>
</dbReference>
<evidence type="ECO:0000256" key="1">
    <source>
        <dbReference type="ARBA" id="ARBA00005791"/>
    </source>
</evidence>
<dbReference type="Gene3D" id="3.40.30.10">
    <property type="entry name" value="Glutaredoxin"/>
    <property type="match status" value="1"/>
</dbReference>
<name>A0ABT2FJQ5_9GAMM</name>
<dbReference type="PANTHER" id="PTHR35891:SF2">
    <property type="entry name" value="THIOL:DISULFIDE INTERCHANGE PROTEIN DSBA"/>
    <property type="match status" value="1"/>
</dbReference>
<dbReference type="CDD" id="cd03019">
    <property type="entry name" value="DsbA_DsbA"/>
    <property type="match status" value="1"/>
</dbReference>
<comment type="caution">
    <text evidence="8">The sequence shown here is derived from an EMBL/GenBank/DDBJ whole genome shotgun (WGS) entry which is preliminary data.</text>
</comment>
<keyword evidence="3 6" id="KW-0732">Signal</keyword>
<keyword evidence="5" id="KW-0676">Redox-active center</keyword>
<dbReference type="PANTHER" id="PTHR35891">
    <property type="entry name" value="THIOL:DISULFIDE INTERCHANGE PROTEIN DSBA"/>
    <property type="match status" value="1"/>
</dbReference>
<protein>
    <recommendedName>
        <fullName evidence="2">Thiol:disulfide interchange protein DsbA</fullName>
    </recommendedName>
</protein>
<evidence type="ECO:0000256" key="3">
    <source>
        <dbReference type="ARBA" id="ARBA00022729"/>
    </source>
</evidence>
<evidence type="ECO:0000259" key="7">
    <source>
        <dbReference type="Pfam" id="PF01323"/>
    </source>
</evidence>
<dbReference type="RefSeq" id="WP_238895975.1">
    <property type="nucleotide sequence ID" value="NZ_JAKOGG010000005.1"/>
</dbReference>
<evidence type="ECO:0000256" key="2">
    <source>
        <dbReference type="ARBA" id="ARBA00013831"/>
    </source>
</evidence>
<evidence type="ECO:0000313" key="9">
    <source>
        <dbReference type="Proteomes" id="UP001201549"/>
    </source>
</evidence>
<keyword evidence="9" id="KW-1185">Reference proteome</keyword>
<dbReference type="Pfam" id="PF01323">
    <property type="entry name" value="DSBA"/>
    <property type="match status" value="1"/>
</dbReference>
<comment type="similarity">
    <text evidence="1">Belongs to the thioredoxin family. DsbA subfamily.</text>
</comment>
<organism evidence="8 9">
    <name type="scientific">Shewanella electrica</name>
    <dbReference type="NCBI Taxonomy" id="515560"/>
    <lineage>
        <taxon>Bacteria</taxon>
        <taxon>Pseudomonadati</taxon>
        <taxon>Pseudomonadota</taxon>
        <taxon>Gammaproteobacteria</taxon>
        <taxon>Alteromonadales</taxon>
        <taxon>Shewanellaceae</taxon>
        <taxon>Shewanella</taxon>
    </lineage>
</organism>
<dbReference type="InterPro" id="IPR036249">
    <property type="entry name" value="Thioredoxin-like_sf"/>
</dbReference>
<dbReference type="InterPro" id="IPR023205">
    <property type="entry name" value="DsbA/DsbL"/>
</dbReference>